<name>A0A378C5A4_KLEPO</name>
<protein>
    <submittedName>
        <fullName evidence="1">Uncharacterized protein</fullName>
    </submittedName>
</protein>
<keyword evidence="2" id="KW-1185">Reference proteome</keyword>
<accession>A0A378C5A4</accession>
<proteinExistence type="predicted"/>
<reference evidence="1 2" key="1">
    <citation type="submission" date="2018-06" db="EMBL/GenBank/DDBJ databases">
        <authorList>
            <consortium name="Pathogen Informatics"/>
            <person name="Doyle S."/>
        </authorList>
    </citation>
    <scope>NUCLEOTIDE SEQUENCE [LARGE SCALE GENOMIC DNA]</scope>
    <source>
        <strain evidence="1 2">NCTC5050</strain>
    </source>
</reference>
<evidence type="ECO:0000313" key="2">
    <source>
        <dbReference type="Proteomes" id="UP000255382"/>
    </source>
</evidence>
<evidence type="ECO:0000313" key="1">
    <source>
        <dbReference type="EMBL" id="STV62198.1"/>
    </source>
</evidence>
<organism evidence="1 2">
    <name type="scientific">Klebsiella pneumoniae subsp. ozaenae</name>
    <dbReference type="NCBI Taxonomy" id="574"/>
    <lineage>
        <taxon>Bacteria</taxon>
        <taxon>Pseudomonadati</taxon>
        <taxon>Pseudomonadota</taxon>
        <taxon>Gammaproteobacteria</taxon>
        <taxon>Enterobacterales</taxon>
        <taxon>Enterobacteriaceae</taxon>
        <taxon>Klebsiella/Raoultella group</taxon>
        <taxon>Klebsiella</taxon>
        <taxon>Klebsiella pneumoniae complex</taxon>
    </lineage>
</organism>
<dbReference type="EMBL" id="UGLZ01000005">
    <property type="protein sequence ID" value="STV62198.1"/>
    <property type="molecule type" value="Genomic_DNA"/>
</dbReference>
<gene>
    <name evidence="1" type="ORF">NCTC5050_07034</name>
</gene>
<dbReference type="Proteomes" id="UP000255382">
    <property type="component" value="Unassembled WGS sequence"/>
</dbReference>
<sequence length="58" mass="6498">MYQQHVLEWLTVEQLSAVMKALIIDANAAKNRSKPSMKFNEIKPDLSQVEALFAVGGH</sequence>
<dbReference type="AlphaFoldDB" id="A0A378C5A4"/>